<feature type="domain" description="EGF-like" evidence="4">
    <location>
        <begin position="264"/>
        <end position="299"/>
    </location>
</feature>
<dbReference type="InterPro" id="IPR042635">
    <property type="entry name" value="MEGF10/SREC1/2-like"/>
</dbReference>
<keyword evidence="1" id="KW-0245">EGF-like domain</keyword>
<keyword evidence="3" id="KW-0732">Signal</keyword>
<dbReference type="Proteomes" id="UP000005408">
    <property type="component" value="Unassembled WGS sequence"/>
</dbReference>
<keyword evidence="2" id="KW-0472">Membrane</keyword>
<feature type="signal peptide" evidence="3">
    <location>
        <begin position="1"/>
        <end position="19"/>
    </location>
</feature>
<name>A0A8W8NTF6_MAGGI</name>
<keyword evidence="2" id="KW-0812">Transmembrane</keyword>
<dbReference type="Gene3D" id="2.60.120.260">
    <property type="entry name" value="Galactose-binding domain-like"/>
    <property type="match status" value="1"/>
</dbReference>
<dbReference type="PANTHER" id="PTHR24043:SF8">
    <property type="entry name" value="EGF-LIKE DOMAIN-CONTAINING PROTEIN"/>
    <property type="match status" value="1"/>
</dbReference>
<dbReference type="AlphaFoldDB" id="A0A8W8NTF6"/>
<keyword evidence="6" id="KW-1185">Reference proteome</keyword>
<evidence type="ECO:0000256" key="3">
    <source>
        <dbReference type="SAM" id="SignalP"/>
    </source>
</evidence>
<dbReference type="GO" id="GO:0005044">
    <property type="term" value="F:scavenger receptor activity"/>
    <property type="evidence" value="ECO:0007669"/>
    <property type="project" value="InterPro"/>
</dbReference>
<dbReference type="InterPro" id="IPR000742">
    <property type="entry name" value="EGF"/>
</dbReference>
<protein>
    <recommendedName>
        <fullName evidence="4">EGF-like domain-containing protein</fullName>
    </recommendedName>
</protein>
<dbReference type="InterPro" id="IPR008979">
    <property type="entry name" value="Galactose-bd-like_sf"/>
</dbReference>
<sequence>MGFIWAFLFLFQFCCLGRAYENIALNKPAWQMHPFPNSAWGANRAVDGRKSDLSAHGGQCTISALDQPEAEWRVDLGGIRSVHHISIQYRTDGYHWDKINNFTDGAYNELCEVEVWGCSKPGYYGMHCSYPCHQNCQESRCNIVDGTCLGCVDGYTGPTCKEECMNNTYGLECRTTCGHCRDRRQCQHVSGSCPNGCDRGVHGLKCDTACPSGYYGYNCHYECSVHCKVPGQCDRESGQCEGGCQSGWKIPNCDECIDSKYGFDCSQSCGHCNKNKQCRHISGLCPDGCDPGYTGSQCIRICGNDTYGANCSMTCGNCSYLYGEQCHHVTGFCPRECILGFQGDRCDEAQASIPTTKSNDIQEPLLYTLASLFCISIVVIMVLVVRNRRIHMDKQQRKEDCIENIYENTFKSPKDVHNKAMENSEYHELGEFYQRSLYDKLD</sequence>
<dbReference type="EnsemblMetazoa" id="G9388.1">
    <property type="protein sequence ID" value="G9388.1:cds"/>
    <property type="gene ID" value="G9388"/>
</dbReference>
<feature type="chain" id="PRO_5036484909" description="EGF-like domain-containing protein" evidence="3">
    <location>
        <begin position="20"/>
        <end position="442"/>
    </location>
</feature>
<accession>A0A8W8NTF6</accession>
<proteinExistence type="predicted"/>
<reference evidence="5" key="1">
    <citation type="submission" date="2022-08" db="UniProtKB">
        <authorList>
            <consortium name="EnsemblMetazoa"/>
        </authorList>
    </citation>
    <scope>IDENTIFICATION</scope>
    <source>
        <strain evidence="5">05x7-T-G4-1.051#20</strain>
    </source>
</reference>
<evidence type="ECO:0000256" key="1">
    <source>
        <dbReference type="ARBA" id="ARBA00022536"/>
    </source>
</evidence>
<evidence type="ECO:0000256" key="2">
    <source>
        <dbReference type="SAM" id="Phobius"/>
    </source>
</evidence>
<evidence type="ECO:0000259" key="4">
    <source>
        <dbReference type="SMART" id="SM00181"/>
    </source>
</evidence>
<keyword evidence="2" id="KW-1133">Transmembrane helix</keyword>
<dbReference type="PANTHER" id="PTHR24043">
    <property type="entry name" value="SCAVENGER RECEPTOR CLASS F"/>
    <property type="match status" value="1"/>
</dbReference>
<feature type="domain" description="EGF-like" evidence="4">
    <location>
        <begin position="172"/>
        <end position="220"/>
    </location>
</feature>
<dbReference type="Gene3D" id="2.170.300.10">
    <property type="entry name" value="Tie2 ligand-binding domain superfamily"/>
    <property type="match status" value="1"/>
</dbReference>
<feature type="domain" description="EGF-like" evidence="4">
    <location>
        <begin position="127"/>
        <end position="161"/>
    </location>
</feature>
<organism evidence="5 6">
    <name type="scientific">Magallana gigas</name>
    <name type="common">Pacific oyster</name>
    <name type="synonym">Crassostrea gigas</name>
    <dbReference type="NCBI Taxonomy" id="29159"/>
    <lineage>
        <taxon>Eukaryota</taxon>
        <taxon>Metazoa</taxon>
        <taxon>Spiralia</taxon>
        <taxon>Lophotrochozoa</taxon>
        <taxon>Mollusca</taxon>
        <taxon>Bivalvia</taxon>
        <taxon>Autobranchia</taxon>
        <taxon>Pteriomorphia</taxon>
        <taxon>Ostreida</taxon>
        <taxon>Ostreoidea</taxon>
        <taxon>Ostreidae</taxon>
        <taxon>Magallana</taxon>
    </lineage>
</organism>
<evidence type="ECO:0000313" key="6">
    <source>
        <dbReference type="Proteomes" id="UP000005408"/>
    </source>
</evidence>
<feature type="transmembrane region" description="Helical" evidence="2">
    <location>
        <begin position="365"/>
        <end position="385"/>
    </location>
</feature>
<evidence type="ECO:0000313" key="5">
    <source>
        <dbReference type="EnsemblMetazoa" id="G9388.1:cds"/>
    </source>
</evidence>
<dbReference type="SMART" id="SM00181">
    <property type="entry name" value="EGF"/>
    <property type="match status" value="4"/>
</dbReference>
<dbReference type="SUPFAM" id="SSF49785">
    <property type="entry name" value="Galactose-binding domain-like"/>
    <property type="match status" value="1"/>
</dbReference>
<feature type="domain" description="EGF-like" evidence="4">
    <location>
        <begin position="222"/>
        <end position="254"/>
    </location>
</feature>